<organism evidence="2 3">
    <name type="scientific">Photobacterium lutimaris</name>
    <dbReference type="NCBI Taxonomy" id="388278"/>
    <lineage>
        <taxon>Bacteria</taxon>
        <taxon>Pseudomonadati</taxon>
        <taxon>Pseudomonadota</taxon>
        <taxon>Gammaproteobacteria</taxon>
        <taxon>Vibrionales</taxon>
        <taxon>Vibrionaceae</taxon>
        <taxon>Photobacterium</taxon>
    </lineage>
</organism>
<keyword evidence="1" id="KW-0732">Signal</keyword>
<accession>A0A2T3J0R1</accession>
<evidence type="ECO:0008006" key="4">
    <source>
        <dbReference type="Google" id="ProtNLM"/>
    </source>
</evidence>
<dbReference type="PROSITE" id="PS51257">
    <property type="entry name" value="PROKAR_LIPOPROTEIN"/>
    <property type="match status" value="1"/>
</dbReference>
<protein>
    <recommendedName>
        <fullName evidence="4">Lipoprotein</fullName>
    </recommendedName>
</protein>
<comment type="caution">
    <text evidence="2">The sequence shown here is derived from an EMBL/GenBank/DDBJ whole genome shotgun (WGS) entry which is preliminary data.</text>
</comment>
<dbReference type="EMBL" id="PYMH01000002">
    <property type="protein sequence ID" value="PSU34675.1"/>
    <property type="molecule type" value="Genomic_DNA"/>
</dbReference>
<reference evidence="2 3" key="1">
    <citation type="submission" date="2018-03" db="EMBL/GenBank/DDBJ databases">
        <title>Whole genome sequencing of Histamine producing bacteria.</title>
        <authorList>
            <person name="Butler K."/>
        </authorList>
    </citation>
    <scope>NUCLEOTIDE SEQUENCE [LARGE SCALE GENOMIC DNA]</scope>
    <source>
        <strain evidence="2 3">JCM 13586</strain>
    </source>
</reference>
<feature type="signal peptide" evidence="1">
    <location>
        <begin position="1"/>
        <end position="17"/>
    </location>
</feature>
<feature type="chain" id="PRO_5015724366" description="Lipoprotein" evidence="1">
    <location>
        <begin position="18"/>
        <end position="233"/>
    </location>
</feature>
<evidence type="ECO:0000313" key="3">
    <source>
        <dbReference type="Proteomes" id="UP000241222"/>
    </source>
</evidence>
<dbReference type="AlphaFoldDB" id="A0A2T3J0R1"/>
<evidence type="ECO:0000313" key="2">
    <source>
        <dbReference type="EMBL" id="PSU34675.1"/>
    </source>
</evidence>
<dbReference type="RefSeq" id="WP_107347993.1">
    <property type="nucleotide sequence ID" value="NZ_PYMH01000002.1"/>
</dbReference>
<sequence length="233" mass="24844">MQKIFVLLLTVLLTACGGGSGSSSSGEGNSAGSETGTQFDGLFQSGEAVMLVDKANAGKVLISDGSAILYFDRIYTLANELRLTGVAAIADGFYFSDPDQIVNIYYDGDTATVSTTINNEPFVYSFDRQKNTLESLDSLVGTFTDPMTGESWSLDSAANLTINADCTLSGKLMSEVSFYHTVDVDASGCSDPDFDGSYEGMAFNVTVDSTKYLAGFIYDDAKEAYMWGSVPLN</sequence>
<name>A0A2T3J0R1_9GAMM</name>
<dbReference type="OrthoDB" id="5906340at2"/>
<proteinExistence type="predicted"/>
<gene>
    <name evidence="2" type="ORF">C9I99_06145</name>
</gene>
<keyword evidence="3" id="KW-1185">Reference proteome</keyword>
<evidence type="ECO:0000256" key="1">
    <source>
        <dbReference type="SAM" id="SignalP"/>
    </source>
</evidence>
<dbReference type="Proteomes" id="UP000241222">
    <property type="component" value="Unassembled WGS sequence"/>
</dbReference>